<dbReference type="AlphaFoldDB" id="A0A8X6UQM5"/>
<accession>A0A8X6UQM5</accession>
<organism evidence="2 3">
    <name type="scientific">Nephila pilipes</name>
    <name type="common">Giant wood spider</name>
    <name type="synonym">Nephila maculata</name>
    <dbReference type="NCBI Taxonomy" id="299642"/>
    <lineage>
        <taxon>Eukaryota</taxon>
        <taxon>Metazoa</taxon>
        <taxon>Ecdysozoa</taxon>
        <taxon>Arthropoda</taxon>
        <taxon>Chelicerata</taxon>
        <taxon>Arachnida</taxon>
        <taxon>Araneae</taxon>
        <taxon>Araneomorphae</taxon>
        <taxon>Entelegynae</taxon>
        <taxon>Araneoidea</taxon>
        <taxon>Nephilidae</taxon>
        <taxon>Nephila</taxon>
    </lineage>
</organism>
<dbReference type="Proteomes" id="UP000887013">
    <property type="component" value="Unassembled WGS sequence"/>
</dbReference>
<evidence type="ECO:0000313" key="3">
    <source>
        <dbReference type="Proteomes" id="UP000887013"/>
    </source>
</evidence>
<keyword evidence="3" id="KW-1185">Reference proteome</keyword>
<name>A0A8X6UQM5_NEPPI</name>
<evidence type="ECO:0000313" key="2">
    <source>
        <dbReference type="EMBL" id="GFU38024.1"/>
    </source>
</evidence>
<gene>
    <name evidence="2" type="ORF">NPIL_663741</name>
</gene>
<reference evidence="2" key="1">
    <citation type="submission" date="2020-08" db="EMBL/GenBank/DDBJ databases">
        <title>Multicomponent nature underlies the extraordinary mechanical properties of spider dragline silk.</title>
        <authorList>
            <person name="Kono N."/>
            <person name="Nakamura H."/>
            <person name="Mori M."/>
            <person name="Yoshida Y."/>
            <person name="Ohtoshi R."/>
            <person name="Malay A.D."/>
            <person name="Moran D.A.P."/>
            <person name="Tomita M."/>
            <person name="Numata K."/>
            <person name="Arakawa K."/>
        </authorList>
    </citation>
    <scope>NUCLEOTIDE SEQUENCE</scope>
</reference>
<protein>
    <submittedName>
        <fullName evidence="2">Uncharacterized protein</fullName>
    </submittedName>
</protein>
<comment type="caution">
    <text evidence="2">The sequence shown here is derived from an EMBL/GenBank/DDBJ whole genome shotgun (WGS) entry which is preliminary data.</text>
</comment>
<dbReference type="EMBL" id="BMAW01131132">
    <property type="protein sequence ID" value="GFU38024.1"/>
    <property type="molecule type" value="Genomic_DNA"/>
</dbReference>
<proteinExistence type="predicted"/>
<sequence>MAKRQRCAKSSVGGVQQRHRANRAARDNTVPLPLAPKHVFNLMRSSLYPSGKKPTSAALPLMFTHYSATAAIFVYARCPEQRGCRNTTPCRCCADNNQQRTTLSVRDRRKRHGRLCLFRHASAREAPKRAANARCCCWHAKPQRAAT</sequence>
<evidence type="ECO:0000256" key="1">
    <source>
        <dbReference type="SAM" id="MobiDB-lite"/>
    </source>
</evidence>
<feature type="region of interest" description="Disordered" evidence="1">
    <location>
        <begin position="1"/>
        <end position="28"/>
    </location>
</feature>